<sequence>MSIALLLGQRAVDLRWTTKVSPRMRNSLIWSSALSRGTTGFERAETIIGDHDDASFSPFVDDHMGSGPRILK</sequence>
<gene>
    <name evidence="2" type="ORF">N7463_000480</name>
</gene>
<feature type="region of interest" description="Disordered" evidence="1">
    <location>
        <begin position="52"/>
        <end position="72"/>
    </location>
</feature>
<dbReference type="EMBL" id="JAPWDS010000001">
    <property type="protein sequence ID" value="KAJ5520027.1"/>
    <property type="molecule type" value="Genomic_DNA"/>
</dbReference>
<accession>A0A9W9Y608</accession>
<evidence type="ECO:0000313" key="3">
    <source>
        <dbReference type="Proteomes" id="UP001149954"/>
    </source>
</evidence>
<organism evidence="2 3">
    <name type="scientific">Penicillium fimorum</name>
    <dbReference type="NCBI Taxonomy" id="1882269"/>
    <lineage>
        <taxon>Eukaryota</taxon>
        <taxon>Fungi</taxon>
        <taxon>Dikarya</taxon>
        <taxon>Ascomycota</taxon>
        <taxon>Pezizomycotina</taxon>
        <taxon>Eurotiomycetes</taxon>
        <taxon>Eurotiomycetidae</taxon>
        <taxon>Eurotiales</taxon>
        <taxon>Aspergillaceae</taxon>
        <taxon>Penicillium</taxon>
    </lineage>
</organism>
<evidence type="ECO:0000256" key="1">
    <source>
        <dbReference type="SAM" id="MobiDB-lite"/>
    </source>
</evidence>
<comment type="caution">
    <text evidence="2">The sequence shown here is derived from an EMBL/GenBank/DDBJ whole genome shotgun (WGS) entry which is preliminary data.</text>
</comment>
<name>A0A9W9Y608_9EURO</name>
<dbReference type="AlphaFoldDB" id="A0A9W9Y608"/>
<evidence type="ECO:0000313" key="2">
    <source>
        <dbReference type="EMBL" id="KAJ5520027.1"/>
    </source>
</evidence>
<feature type="compositionally biased region" description="Basic and acidic residues" evidence="1">
    <location>
        <begin position="52"/>
        <end position="64"/>
    </location>
</feature>
<reference evidence="2" key="2">
    <citation type="journal article" date="2023" name="IMA Fungus">
        <title>Comparative genomic study of the Penicillium genus elucidates a diverse pangenome and 15 lateral gene transfer events.</title>
        <authorList>
            <person name="Petersen C."/>
            <person name="Sorensen T."/>
            <person name="Nielsen M.R."/>
            <person name="Sondergaard T.E."/>
            <person name="Sorensen J.L."/>
            <person name="Fitzpatrick D.A."/>
            <person name="Frisvad J.C."/>
            <person name="Nielsen K.L."/>
        </authorList>
    </citation>
    <scope>NUCLEOTIDE SEQUENCE</scope>
    <source>
        <strain evidence="2">IBT 29495</strain>
    </source>
</reference>
<proteinExistence type="predicted"/>
<keyword evidence="3" id="KW-1185">Reference proteome</keyword>
<reference evidence="2" key="1">
    <citation type="submission" date="2022-12" db="EMBL/GenBank/DDBJ databases">
        <authorList>
            <person name="Petersen C."/>
        </authorList>
    </citation>
    <scope>NUCLEOTIDE SEQUENCE</scope>
    <source>
        <strain evidence="2">IBT 29495</strain>
    </source>
</reference>
<dbReference type="Proteomes" id="UP001149954">
    <property type="component" value="Unassembled WGS sequence"/>
</dbReference>
<protein>
    <submittedName>
        <fullName evidence="2">Uncharacterized protein</fullName>
    </submittedName>
</protein>